<dbReference type="InterPro" id="IPR040442">
    <property type="entry name" value="Pyrv_kinase-like_dom_sf"/>
</dbReference>
<dbReference type="RefSeq" id="WP_039313827.1">
    <property type="nucleotide sequence ID" value="NZ_JQOD01000001.1"/>
</dbReference>
<dbReference type="InterPro" id="IPR015813">
    <property type="entry name" value="Pyrv/PenolPyrv_kinase-like_dom"/>
</dbReference>
<dbReference type="SUPFAM" id="SSF51621">
    <property type="entry name" value="Phosphoenolpyruvate/pyruvate domain"/>
    <property type="match status" value="1"/>
</dbReference>
<dbReference type="AlphaFoldDB" id="A0A0M2F7T0"/>
<name>A0A0M2F7T0_9GAMM</name>
<dbReference type="CDD" id="cd00377">
    <property type="entry name" value="ICL_PEPM"/>
    <property type="match status" value="1"/>
</dbReference>
<dbReference type="GO" id="GO:0003824">
    <property type="term" value="F:catalytic activity"/>
    <property type="evidence" value="ECO:0007669"/>
    <property type="project" value="InterPro"/>
</dbReference>
<dbReference type="Gene3D" id="3.20.20.60">
    <property type="entry name" value="Phosphoenolpyruvate-binding domains"/>
    <property type="match status" value="1"/>
</dbReference>
<dbReference type="Pfam" id="PF13714">
    <property type="entry name" value="PEP_mutase"/>
    <property type="match status" value="1"/>
</dbReference>
<comment type="caution">
    <text evidence="2">The sequence shown here is derived from an EMBL/GenBank/DDBJ whole genome shotgun (WGS) entry which is preliminary data.</text>
</comment>
<dbReference type="InterPro" id="IPR039556">
    <property type="entry name" value="ICL/PEPM"/>
</dbReference>
<dbReference type="OrthoDB" id="9780430at2"/>
<proteinExistence type="predicted"/>
<accession>A0A0M2F7T0</accession>
<protein>
    <submittedName>
        <fullName evidence="2">Carboxyvinyl-carboxyphosphonate phosphorylmutase</fullName>
    </submittedName>
</protein>
<dbReference type="GO" id="GO:0046872">
    <property type="term" value="F:metal ion binding"/>
    <property type="evidence" value="ECO:0007669"/>
    <property type="project" value="UniProtKB-KW"/>
</dbReference>
<dbReference type="PANTHER" id="PTHR42905:SF16">
    <property type="entry name" value="CARBOXYPHOSPHONOENOLPYRUVATE PHOSPHONOMUTASE-LIKE PROTEIN (AFU_ORTHOLOGUE AFUA_5G07230)"/>
    <property type="match status" value="1"/>
</dbReference>
<evidence type="ECO:0000313" key="3">
    <source>
        <dbReference type="Proteomes" id="UP000029435"/>
    </source>
</evidence>
<dbReference type="Proteomes" id="UP000029435">
    <property type="component" value="Unassembled WGS sequence"/>
</dbReference>
<sequence>MDFAELHHQSNPLLIANVWDASSAIAAQYAGYQALGTSSAAIAAMLGYEDGEAMSFDELLYIVTRIKSVSDLPLSVDVEAGFGRTASEITANLKRLASLGVVGVNLEDSRVVNGVRQLDDAVAFSRTLKRIRHALSIENDQLFFNIRTDTFLLGHEQALQETLIRGRLYEEAGADGLFIPCLTSENDIAIISREINLPLNVMCMPDLPAFDRLKTLGVNRLSMGNFVHSAIQSTFKNIMLTIQSQQSFAGVFVDESSR</sequence>
<evidence type="ECO:0000256" key="1">
    <source>
        <dbReference type="ARBA" id="ARBA00022723"/>
    </source>
</evidence>
<gene>
    <name evidence="2" type="ORF">KU74_08945</name>
</gene>
<keyword evidence="1" id="KW-0479">Metal-binding</keyword>
<evidence type="ECO:0000313" key="2">
    <source>
        <dbReference type="EMBL" id="KGA36572.1"/>
    </source>
</evidence>
<dbReference type="PANTHER" id="PTHR42905">
    <property type="entry name" value="PHOSPHOENOLPYRUVATE CARBOXYLASE"/>
    <property type="match status" value="1"/>
</dbReference>
<organism evidence="2 3">
    <name type="scientific">Pectobacterium brasiliense</name>
    <dbReference type="NCBI Taxonomy" id="180957"/>
    <lineage>
        <taxon>Bacteria</taxon>
        <taxon>Pseudomonadati</taxon>
        <taxon>Pseudomonadota</taxon>
        <taxon>Gammaproteobacteria</taxon>
        <taxon>Enterobacterales</taxon>
        <taxon>Pectobacteriaceae</taxon>
        <taxon>Pectobacterium</taxon>
    </lineage>
</organism>
<reference evidence="2 3" key="1">
    <citation type="submission" date="2014-08" db="EMBL/GenBank/DDBJ databases">
        <title>Genome sequences of NCPPB Pectobacterium isolates.</title>
        <authorList>
            <person name="Glover R.H."/>
            <person name="Sapp M."/>
            <person name="Elphinstone J."/>
        </authorList>
    </citation>
    <scope>NUCLEOTIDE SEQUENCE [LARGE SCALE GENOMIC DNA]</scope>
    <source>
        <strain evidence="2 3">LMG 21372</strain>
    </source>
</reference>
<dbReference type="EMBL" id="JQOD01000001">
    <property type="protein sequence ID" value="KGA36572.1"/>
    <property type="molecule type" value="Genomic_DNA"/>
</dbReference>